<sequence length="71" mass="8304">MKSERIPQTSENTWPSITLVLFITRPTPFIREFLVTVSRIPYSTFKIGFYVYNNQKYNEKEGIANFAAQPI</sequence>
<dbReference type="WBParaSite" id="mrna-Wban_09458">
    <property type="protein sequence ID" value="mrna-Wban_09458"/>
    <property type="gene ID" value="Wban_09458"/>
</dbReference>
<dbReference type="AlphaFoldDB" id="A0AAF5Q2B3"/>
<evidence type="ECO:0000313" key="2">
    <source>
        <dbReference type="WBParaSite" id="mrna-Wban_09458"/>
    </source>
</evidence>
<accession>A0AAF5Q2B3</accession>
<reference evidence="2" key="3">
    <citation type="submission" date="2024-02" db="UniProtKB">
        <authorList>
            <consortium name="WormBaseParasite"/>
        </authorList>
    </citation>
    <scope>IDENTIFICATION</scope>
    <source>
        <strain evidence="2">pt0022</strain>
    </source>
</reference>
<protein>
    <submittedName>
        <fullName evidence="2">Uncharacterized protein</fullName>
    </submittedName>
</protein>
<organism evidence="1 2">
    <name type="scientific">Wuchereria bancrofti</name>
    <dbReference type="NCBI Taxonomy" id="6293"/>
    <lineage>
        <taxon>Eukaryota</taxon>
        <taxon>Metazoa</taxon>
        <taxon>Ecdysozoa</taxon>
        <taxon>Nematoda</taxon>
        <taxon>Chromadorea</taxon>
        <taxon>Rhabditida</taxon>
        <taxon>Spirurina</taxon>
        <taxon>Spiruromorpha</taxon>
        <taxon>Filarioidea</taxon>
        <taxon>Onchocercidae</taxon>
        <taxon>Wuchereria</taxon>
    </lineage>
</organism>
<reference evidence="1" key="2">
    <citation type="journal article" date="2016" name="Mol. Ecol.">
        <title>Population genomics of the filarial nematode parasite Wuchereria bancrofti from mosquitoes.</title>
        <authorList>
            <person name="Small S.T."/>
            <person name="Reimer L.J."/>
            <person name="Tisch D.J."/>
            <person name="King C.L."/>
            <person name="Christensen B.M."/>
            <person name="Siba P.M."/>
            <person name="Kazura J.W."/>
            <person name="Serre D."/>
            <person name="Zimmerman P.A."/>
        </authorList>
    </citation>
    <scope>NUCLEOTIDE SEQUENCE</scope>
    <source>
        <strain evidence="1">pt0022</strain>
    </source>
</reference>
<proteinExistence type="predicted"/>
<evidence type="ECO:0000313" key="1">
    <source>
        <dbReference type="Proteomes" id="UP000093561"/>
    </source>
</evidence>
<dbReference type="Proteomes" id="UP000093561">
    <property type="component" value="Unassembled WGS sequence"/>
</dbReference>
<name>A0AAF5Q2B3_WUCBA</name>
<reference evidence="1" key="1">
    <citation type="submission" date="2015-03" db="EMBL/GenBank/DDBJ databases">
        <title>Wuchereria bancrofti Genome Sequencing Papua New Guinea Strain.</title>
        <authorList>
            <person name="Small S.T."/>
            <person name="Serre D."/>
            <person name="Zimmerman P.A."/>
        </authorList>
    </citation>
    <scope>NUCLEOTIDE SEQUENCE [LARGE SCALE GENOMIC DNA]</scope>
    <source>
        <strain evidence="1">pt0022</strain>
    </source>
</reference>